<gene>
    <name evidence="2" type="ORF">ANCCAN_24207</name>
</gene>
<dbReference type="AlphaFoldDB" id="A0A368FGU5"/>
<organism evidence="2 3">
    <name type="scientific">Ancylostoma caninum</name>
    <name type="common">Dog hookworm</name>
    <dbReference type="NCBI Taxonomy" id="29170"/>
    <lineage>
        <taxon>Eukaryota</taxon>
        <taxon>Metazoa</taxon>
        <taxon>Ecdysozoa</taxon>
        <taxon>Nematoda</taxon>
        <taxon>Chromadorea</taxon>
        <taxon>Rhabditida</taxon>
        <taxon>Rhabditina</taxon>
        <taxon>Rhabditomorpha</taxon>
        <taxon>Strongyloidea</taxon>
        <taxon>Ancylostomatidae</taxon>
        <taxon>Ancylostomatinae</taxon>
        <taxon>Ancylostoma</taxon>
    </lineage>
</organism>
<evidence type="ECO:0000313" key="2">
    <source>
        <dbReference type="EMBL" id="RCN30025.1"/>
    </source>
</evidence>
<dbReference type="EMBL" id="JOJR01001690">
    <property type="protein sequence ID" value="RCN30025.1"/>
    <property type="molecule type" value="Genomic_DNA"/>
</dbReference>
<sequence>MSSCPRIDAPPVELDPAHHLREQTEPGWLLSFMTDVLIFGKSAIPWAEVQPALLNHFETVVHKKIRIHLQSAKSKKKKVEEINLKERYEKVYKKLEDFLDYPRTFRRLCAILAKPRRAYSKVSALIDALVGVVDVEPIISFTPTMKKDTMKGEGDGDKETDVFYYFDDSKIKCRWPSKTKLIIDSTDEPSKYRKKYEASPSAAYEGVNPNIEKQEKAKDGAENKHTEEPKYSGTGMTDVKMWDDTNTKQDAYCYSELSCGPEILRHEDPKPGEAPMSDAGILGGTDSNALAHDPQLPQEGVKADEKAMPVGGMGSVPSGQLSK</sequence>
<evidence type="ECO:0000256" key="1">
    <source>
        <dbReference type="SAM" id="MobiDB-lite"/>
    </source>
</evidence>
<dbReference type="Proteomes" id="UP000252519">
    <property type="component" value="Unassembled WGS sequence"/>
</dbReference>
<feature type="region of interest" description="Disordered" evidence="1">
    <location>
        <begin position="201"/>
        <end position="238"/>
    </location>
</feature>
<feature type="compositionally biased region" description="Basic and acidic residues" evidence="1">
    <location>
        <begin position="212"/>
        <end position="230"/>
    </location>
</feature>
<comment type="caution">
    <text evidence="2">The sequence shown here is derived from an EMBL/GenBank/DDBJ whole genome shotgun (WGS) entry which is preliminary data.</text>
</comment>
<evidence type="ECO:0000313" key="3">
    <source>
        <dbReference type="Proteomes" id="UP000252519"/>
    </source>
</evidence>
<proteinExistence type="predicted"/>
<name>A0A368FGU5_ANCCA</name>
<reference evidence="2 3" key="1">
    <citation type="submission" date="2014-10" db="EMBL/GenBank/DDBJ databases">
        <title>Draft genome of the hookworm Ancylostoma caninum.</title>
        <authorList>
            <person name="Mitreva M."/>
        </authorList>
    </citation>
    <scope>NUCLEOTIDE SEQUENCE [LARGE SCALE GENOMIC DNA]</scope>
    <source>
        <strain evidence="2 3">Baltimore</strain>
    </source>
</reference>
<dbReference type="STRING" id="29170.A0A368FGU5"/>
<accession>A0A368FGU5</accession>
<keyword evidence="3" id="KW-1185">Reference proteome</keyword>
<protein>
    <submittedName>
        <fullName evidence="2">Uncharacterized protein</fullName>
    </submittedName>
</protein>
<feature type="region of interest" description="Disordered" evidence="1">
    <location>
        <begin position="264"/>
        <end position="323"/>
    </location>
</feature>